<keyword evidence="4 6" id="KW-1133">Transmembrane helix</keyword>
<evidence type="ECO:0000256" key="5">
    <source>
        <dbReference type="ARBA" id="ARBA00023136"/>
    </source>
</evidence>
<dbReference type="OrthoDB" id="9761531at2"/>
<evidence type="ECO:0000256" key="2">
    <source>
        <dbReference type="ARBA" id="ARBA00022475"/>
    </source>
</evidence>
<dbReference type="InterPro" id="IPR004477">
    <property type="entry name" value="ComEC_N"/>
</dbReference>
<keyword evidence="3 6" id="KW-0812">Transmembrane</keyword>
<dbReference type="InterPro" id="IPR025405">
    <property type="entry name" value="DUF4131"/>
</dbReference>
<protein>
    <submittedName>
        <fullName evidence="9">Competence protein ComEC</fullName>
    </submittedName>
</protein>
<dbReference type="Pfam" id="PF03772">
    <property type="entry name" value="Competence"/>
    <property type="match status" value="1"/>
</dbReference>
<feature type="transmembrane region" description="Helical" evidence="6">
    <location>
        <begin position="371"/>
        <end position="392"/>
    </location>
</feature>
<feature type="transmembrane region" description="Helical" evidence="6">
    <location>
        <begin position="237"/>
        <end position="258"/>
    </location>
</feature>
<keyword evidence="2" id="KW-1003">Cell membrane</keyword>
<feature type="transmembrane region" description="Helical" evidence="6">
    <location>
        <begin position="54"/>
        <end position="73"/>
    </location>
</feature>
<dbReference type="AlphaFoldDB" id="A0A1M5X4D4"/>
<dbReference type="PANTHER" id="PTHR30619:SF1">
    <property type="entry name" value="RECOMBINATION PROTEIN 2"/>
    <property type="match status" value="1"/>
</dbReference>
<evidence type="ECO:0000256" key="1">
    <source>
        <dbReference type="ARBA" id="ARBA00004651"/>
    </source>
</evidence>
<sequence>MNKQPLLILSLCFILRILFQDHFPIDKTIIYAVAGGCLLIFLLYFMTSYILHKIKAILLGLMFFGAGIILHSFNTFSSAPLSVPQNGSVFFKVSKKLNSTEKNKKYEGSVQSGKENFKAVIYIPKTAEELDFKHYYKADAYISKPKPPQYDFQFDYANYLKRKNIEYQCYISGNIISAVRADLNINEWIQQHRLNILQKIDKSEMSYKTREFLKGIILADRTEMDAGTVQDFNRSGMLHLLAISGTHIVVIFGMFYFLLTRFSPLRFRKYAVVTSIVFIWVFAAFIGFGSSVLRSCIMLSVYFIYVLLQRKPDLLHSLSLSAMIILVSDTQQLFDIGFQLSFLAVLGIFWLNQPLLKYFPRQDGYFKKLICNTITISISAQLATLPLVLYYFHQFSLVSVPANILIVPFSEILIVFSFLMTVLIGLHIDFTWIDSVYDTSIQVLLSLIHWFAERDVLFFSNIAMNFIEVLSLSVIVYMLRPLFLNINFRNLVRAVAAVLVFSLLRTGFDIFANQKEEIMLHDFNKTKVLSVKDGNRVCFWVSENSDEKKISRFIADPYCSSRRIKNIKIKTFPKSAEKVVYNGRIYDLK</sequence>
<keyword evidence="10" id="KW-1185">Reference proteome</keyword>
<evidence type="ECO:0000256" key="6">
    <source>
        <dbReference type="SAM" id="Phobius"/>
    </source>
</evidence>
<dbReference type="InterPro" id="IPR052159">
    <property type="entry name" value="Competence_DNA_uptake"/>
</dbReference>
<dbReference type="GO" id="GO:0005886">
    <property type="term" value="C:plasma membrane"/>
    <property type="evidence" value="ECO:0007669"/>
    <property type="project" value="UniProtKB-SubCell"/>
</dbReference>
<accession>A0A1M5X4D4</accession>
<keyword evidence="5 6" id="KW-0472">Membrane</keyword>
<dbReference type="NCBIfam" id="TIGR00360">
    <property type="entry name" value="ComEC_N-term"/>
    <property type="match status" value="1"/>
</dbReference>
<gene>
    <name evidence="9" type="ORF">SAMN05421866_4335</name>
</gene>
<feature type="domain" description="DUF4131" evidence="8">
    <location>
        <begin position="31"/>
        <end position="174"/>
    </location>
</feature>
<name>A0A1M5X4D4_9FLAO</name>
<feature type="transmembrane region" description="Helical" evidence="6">
    <location>
        <begin position="29"/>
        <end position="47"/>
    </location>
</feature>
<evidence type="ECO:0000259" key="8">
    <source>
        <dbReference type="Pfam" id="PF13567"/>
    </source>
</evidence>
<dbReference type="eggNOG" id="COG0658">
    <property type="taxonomic scope" value="Bacteria"/>
</dbReference>
<feature type="transmembrane region" description="Helical" evidence="6">
    <location>
        <begin position="404"/>
        <end position="428"/>
    </location>
</feature>
<dbReference type="RefSeq" id="WP_073066778.1">
    <property type="nucleotide sequence ID" value="NZ_FQWT01000009.1"/>
</dbReference>
<feature type="transmembrane region" description="Helical" evidence="6">
    <location>
        <begin position="340"/>
        <end position="359"/>
    </location>
</feature>
<evidence type="ECO:0000256" key="4">
    <source>
        <dbReference type="ARBA" id="ARBA00022989"/>
    </source>
</evidence>
<dbReference type="PANTHER" id="PTHR30619">
    <property type="entry name" value="DNA INTERNALIZATION/COMPETENCE PROTEIN COMEC/REC2"/>
    <property type="match status" value="1"/>
</dbReference>
<dbReference type="EMBL" id="FQWT01000009">
    <property type="protein sequence ID" value="SHH94083.1"/>
    <property type="molecule type" value="Genomic_DNA"/>
</dbReference>
<evidence type="ECO:0000313" key="10">
    <source>
        <dbReference type="Proteomes" id="UP000184047"/>
    </source>
</evidence>
<comment type="subcellular location">
    <subcellularLocation>
        <location evidence="1">Cell membrane</location>
        <topology evidence="1">Multi-pass membrane protein</topology>
    </subcellularLocation>
</comment>
<proteinExistence type="predicted"/>
<evidence type="ECO:0000313" key="9">
    <source>
        <dbReference type="EMBL" id="SHH94083.1"/>
    </source>
</evidence>
<organism evidence="9 10">
    <name type="scientific">Chryseobacterium oranimense</name>
    <dbReference type="NCBI Taxonomy" id="421058"/>
    <lineage>
        <taxon>Bacteria</taxon>
        <taxon>Pseudomonadati</taxon>
        <taxon>Bacteroidota</taxon>
        <taxon>Flavobacteriia</taxon>
        <taxon>Flavobacteriales</taxon>
        <taxon>Weeksellaceae</taxon>
        <taxon>Chryseobacterium group</taxon>
        <taxon>Chryseobacterium</taxon>
    </lineage>
</organism>
<feature type="domain" description="ComEC/Rec2-related protein" evidence="7">
    <location>
        <begin position="217"/>
        <end position="476"/>
    </location>
</feature>
<dbReference type="STRING" id="421058.SAMN05421866_4335"/>
<feature type="transmembrane region" description="Helical" evidence="6">
    <location>
        <begin position="458"/>
        <end position="479"/>
    </location>
</feature>
<reference evidence="10" key="1">
    <citation type="submission" date="2016-11" db="EMBL/GenBank/DDBJ databases">
        <authorList>
            <person name="Varghese N."/>
            <person name="Submissions S."/>
        </authorList>
    </citation>
    <scope>NUCLEOTIDE SEQUENCE [LARGE SCALE GENOMIC DNA]</scope>
    <source>
        <strain evidence="10">DSM 19055</strain>
    </source>
</reference>
<evidence type="ECO:0000259" key="7">
    <source>
        <dbReference type="Pfam" id="PF03772"/>
    </source>
</evidence>
<feature type="transmembrane region" description="Helical" evidence="6">
    <location>
        <begin position="270"/>
        <end position="286"/>
    </location>
</feature>
<dbReference type="Pfam" id="PF13567">
    <property type="entry name" value="DUF4131"/>
    <property type="match status" value="1"/>
</dbReference>
<dbReference type="Proteomes" id="UP000184047">
    <property type="component" value="Unassembled WGS sequence"/>
</dbReference>
<evidence type="ECO:0000256" key="3">
    <source>
        <dbReference type="ARBA" id="ARBA00022692"/>
    </source>
</evidence>